<dbReference type="Pfam" id="PF13812">
    <property type="entry name" value="PPR_3"/>
    <property type="match status" value="1"/>
</dbReference>
<dbReference type="Gene3D" id="1.25.40.10">
    <property type="entry name" value="Tetratricopeptide repeat domain"/>
    <property type="match status" value="2"/>
</dbReference>
<dbReference type="PANTHER" id="PTHR45717">
    <property type="entry name" value="OS12G0527900 PROTEIN"/>
    <property type="match status" value="1"/>
</dbReference>
<feature type="repeat" description="PPR" evidence="3">
    <location>
        <begin position="43"/>
        <end position="78"/>
    </location>
</feature>
<comment type="similarity">
    <text evidence="1">Belongs to the PPR family. P subfamily.</text>
</comment>
<dbReference type="GeneID" id="104759462"/>
<protein>
    <submittedName>
        <fullName evidence="5">Pentatricopeptide repeat-containing protein At1g28020</fullName>
    </submittedName>
</protein>
<keyword evidence="4" id="KW-1185">Reference proteome</keyword>
<evidence type="ECO:0000313" key="5">
    <source>
        <dbReference type="RefSeq" id="XP_019094893.1"/>
    </source>
</evidence>
<proteinExistence type="inferred from homology"/>
<dbReference type="PANTHER" id="PTHR45717:SF10">
    <property type="entry name" value="OS10G0501000 PROTEIN"/>
    <property type="match status" value="1"/>
</dbReference>
<dbReference type="Pfam" id="PF01535">
    <property type="entry name" value="PPR"/>
    <property type="match status" value="1"/>
</dbReference>
<evidence type="ECO:0000256" key="3">
    <source>
        <dbReference type="PROSITE-ProRule" id="PRU00708"/>
    </source>
</evidence>
<dbReference type="InterPro" id="IPR011990">
    <property type="entry name" value="TPR-like_helical_dom_sf"/>
</dbReference>
<dbReference type="PROSITE" id="PS51375">
    <property type="entry name" value="PPR"/>
    <property type="match status" value="2"/>
</dbReference>
<name>A0ABM1R7A5_CAMSA</name>
<evidence type="ECO:0000256" key="2">
    <source>
        <dbReference type="ARBA" id="ARBA00022737"/>
    </source>
</evidence>
<keyword evidence="2" id="KW-0677">Repeat</keyword>
<dbReference type="RefSeq" id="XP_019094893.1">
    <property type="nucleotide sequence ID" value="XM_019239348.1"/>
</dbReference>
<reference evidence="5" key="2">
    <citation type="submission" date="2025-08" db="UniProtKB">
        <authorList>
            <consortium name="RefSeq"/>
        </authorList>
    </citation>
    <scope>IDENTIFICATION</scope>
    <source>
        <tissue evidence="5">Leaf</tissue>
    </source>
</reference>
<sequence>MSDKKVCDLVPEDFAARLHLIDNVLGFEAAEKFFQSIPEDKRDHSVYNTILSLYARSDQTRDKAEFIFWKMGELGYLSKPSAFNHMVSLYIELDKQDMVEKILKQMEENNVKPNNLTFNLKLRRYAAVTNIKTMERLLKEHDPTPLDWRTSCEIAKAYLKHGLVVKAVGMLSRAEQSVDPMSKKLAYESLMMLYGDAGKADEVYRIWELYKDDVCHNDLRHMNSEGYRSVISSLLKLNDINGADKIVKEWHEGDNEFDVRILSMMASAYCKRGQLRDAEKLTHNVMMRKYHKDRPIQMSGLLVRVFSGMEDTNGWYWRSTYFLVLGAILYWF</sequence>
<gene>
    <name evidence="5" type="primary">LOC104759462</name>
</gene>
<dbReference type="InterPro" id="IPR002885">
    <property type="entry name" value="PPR_rpt"/>
</dbReference>
<feature type="repeat" description="PPR" evidence="3">
    <location>
        <begin position="79"/>
        <end position="113"/>
    </location>
</feature>
<evidence type="ECO:0000313" key="4">
    <source>
        <dbReference type="Proteomes" id="UP000694864"/>
    </source>
</evidence>
<dbReference type="Proteomes" id="UP000694864">
    <property type="component" value="Chromosome 17"/>
</dbReference>
<evidence type="ECO:0000256" key="1">
    <source>
        <dbReference type="ARBA" id="ARBA00007626"/>
    </source>
</evidence>
<reference evidence="4" key="1">
    <citation type="journal article" date="2014" name="Nat. Commun.">
        <title>The emerging biofuel crop Camelina sativa retains a highly undifferentiated hexaploid genome structure.</title>
        <authorList>
            <person name="Kagale S."/>
            <person name="Koh C."/>
            <person name="Nixon J."/>
            <person name="Bollina V."/>
            <person name="Clarke W.E."/>
            <person name="Tuteja R."/>
            <person name="Spillane C."/>
            <person name="Robinson S.J."/>
            <person name="Links M.G."/>
            <person name="Clarke C."/>
            <person name="Higgins E.E."/>
            <person name="Huebert T."/>
            <person name="Sharpe A.G."/>
            <person name="Parkin I.A."/>
        </authorList>
    </citation>
    <scope>NUCLEOTIDE SEQUENCE [LARGE SCALE GENOMIC DNA]</scope>
    <source>
        <strain evidence="4">cv. DH55</strain>
    </source>
</reference>
<accession>A0ABM1R7A5</accession>
<organism evidence="4 5">
    <name type="scientific">Camelina sativa</name>
    <name type="common">False flax</name>
    <name type="synonym">Myagrum sativum</name>
    <dbReference type="NCBI Taxonomy" id="90675"/>
    <lineage>
        <taxon>Eukaryota</taxon>
        <taxon>Viridiplantae</taxon>
        <taxon>Streptophyta</taxon>
        <taxon>Embryophyta</taxon>
        <taxon>Tracheophyta</taxon>
        <taxon>Spermatophyta</taxon>
        <taxon>Magnoliopsida</taxon>
        <taxon>eudicotyledons</taxon>
        <taxon>Gunneridae</taxon>
        <taxon>Pentapetalae</taxon>
        <taxon>rosids</taxon>
        <taxon>malvids</taxon>
        <taxon>Brassicales</taxon>
        <taxon>Brassicaceae</taxon>
        <taxon>Camelineae</taxon>
        <taxon>Camelina</taxon>
    </lineage>
</organism>